<gene>
    <name evidence="1" type="ORF">M8818_007653</name>
</gene>
<accession>A0ACC3S382</accession>
<sequence length="514" mass="56610">MVVQVTTFAASIYSPGSKQISTHQEIAILPLALYNLGLAFGPLIGSPLGETHGRKAVVLITTPIFAFFTLGAGLSSNVASLTICRFFAGVFAAPAVGNASATIMDFTSERSRGSAMDFYYSVPTLGASLGPLVGGFVVQYRGWRWTQWTILFFTVAFYVPVVFTRETYKQTILWRRAKKLGIQGPPRARRTVLQSVHHFVATLLLRPIHMLLTEPIVTLVCLYNGFMFGLMYTYVVASPWVYSHYYGFNQTAVNLSFLGLIIGCIIAPIVLLTIEKLIFQPRLAAFRRNHTAETSFPPENRLYPAMMASFGLPATLFTFAWTTRKSIHWICPMILQGLTMVCNLMVYASANLFMMDVYGPLYGASAAGAAMLSRYLLSAAFPLFSLQMYQSLGLDSLNQCQRLKNALLQGGVTTEALDILMNEHLVEQRKDSGVVADAYPGANVVKSEGRRRLTRCVSCSLTFPQCSGSSSCRVHTWKEHATTRGSCIPVLPLGSITAGRTFEKSGSESRNLEY</sequence>
<protein>
    <submittedName>
        <fullName evidence="1">Uncharacterized protein</fullName>
    </submittedName>
</protein>
<evidence type="ECO:0000313" key="1">
    <source>
        <dbReference type="EMBL" id="KAK8192485.1"/>
    </source>
</evidence>
<comment type="caution">
    <text evidence="1">The sequence shown here is derived from an EMBL/GenBank/DDBJ whole genome shotgun (WGS) entry which is preliminary data.</text>
</comment>
<reference evidence="1" key="1">
    <citation type="submission" date="2024-02" db="EMBL/GenBank/DDBJ databases">
        <title>Metagenome Assembled Genome of Zalaria obscura JY119.</title>
        <authorList>
            <person name="Vighnesh L."/>
            <person name="Jagadeeshwari U."/>
            <person name="Venkata Ramana C."/>
            <person name="Sasikala C."/>
        </authorList>
    </citation>
    <scope>NUCLEOTIDE SEQUENCE</scope>
    <source>
        <strain evidence="1">JY119</strain>
    </source>
</reference>
<keyword evidence="2" id="KW-1185">Reference proteome</keyword>
<proteinExistence type="predicted"/>
<evidence type="ECO:0000313" key="2">
    <source>
        <dbReference type="Proteomes" id="UP001320706"/>
    </source>
</evidence>
<name>A0ACC3S382_9PEZI</name>
<organism evidence="1 2">
    <name type="scientific">Zalaria obscura</name>
    <dbReference type="NCBI Taxonomy" id="2024903"/>
    <lineage>
        <taxon>Eukaryota</taxon>
        <taxon>Fungi</taxon>
        <taxon>Dikarya</taxon>
        <taxon>Ascomycota</taxon>
        <taxon>Pezizomycotina</taxon>
        <taxon>Dothideomycetes</taxon>
        <taxon>Dothideomycetidae</taxon>
        <taxon>Dothideales</taxon>
        <taxon>Zalariaceae</taxon>
        <taxon>Zalaria</taxon>
    </lineage>
</organism>
<dbReference type="Proteomes" id="UP001320706">
    <property type="component" value="Unassembled WGS sequence"/>
</dbReference>
<dbReference type="EMBL" id="JAMKPW020000044">
    <property type="protein sequence ID" value="KAK8192485.1"/>
    <property type="molecule type" value="Genomic_DNA"/>
</dbReference>